<protein>
    <submittedName>
        <fullName evidence="1">Uncharacterized protein</fullName>
    </submittedName>
</protein>
<dbReference type="Proteomes" id="UP000828251">
    <property type="component" value="Unassembled WGS sequence"/>
</dbReference>
<gene>
    <name evidence="1" type="ORF">J1N35_013953</name>
</gene>
<evidence type="ECO:0000313" key="1">
    <source>
        <dbReference type="EMBL" id="KAH1097032.1"/>
    </source>
</evidence>
<keyword evidence="2" id="KW-1185">Reference proteome</keyword>
<evidence type="ECO:0000313" key="2">
    <source>
        <dbReference type="Proteomes" id="UP000828251"/>
    </source>
</evidence>
<name>A0A9D3VTK6_9ROSI</name>
<dbReference type="AlphaFoldDB" id="A0A9D3VTK6"/>
<feature type="non-terminal residue" evidence="1">
    <location>
        <position position="1"/>
    </location>
</feature>
<sequence>VVVIGLLEFSMSEVVFVSMSLKGISVVASSGHFEEGSRGVPIGNGPVAPMPKF</sequence>
<comment type="caution">
    <text evidence="1">The sequence shown here is derived from an EMBL/GenBank/DDBJ whole genome shotgun (WGS) entry which is preliminary data.</text>
</comment>
<accession>A0A9D3VTK6</accession>
<dbReference type="EMBL" id="JAIQCV010000005">
    <property type="protein sequence ID" value="KAH1097032.1"/>
    <property type="molecule type" value="Genomic_DNA"/>
</dbReference>
<organism evidence="1 2">
    <name type="scientific">Gossypium stocksii</name>
    <dbReference type="NCBI Taxonomy" id="47602"/>
    <lineage>
        <taxon>Eukaryota</taxon>
        <taxon>Viridiplantae</taxon>
        <taxon>Streptophyta</taxon>
        <taxon>Embryophyta</taxon>
        <taxon>Tracheophyta</taxon>
        <taxon>Spermatophyta</taxon>
        <taxon>Magnoliopsida</taxon>
        <taxon>eudicotyledons</taxon>
        <taxon>Gunneridae</taxon>
        <taxon>Pentapetalae</taxon>
        <taxon>rosids</taxon>
        <taxon>malvids</taxon>
        <taxon>Malvales</taxon>
        <taxon>Malvaceae</taxon>
        <taxon>Malvoideae</taxon>
        <taxon>Gossypium</taxon>
    </lineage>
</organism>
<reference evidence="1 2" key="1">
    <citation type="journal article" date="2021" name="Plant Biotechnol. J.">
        <title>Multi-omics assisted identification of the key and species-specific regulatory components of drought-tolerant mechanisms in Gossypium stocksii.</title>
        <authorList>
            <person name="Yu D."/>
            <person name="Ke L."/>
            <person name="Zhang D."/>
            <person name="Wu Y."/>
            <person name="Sun Y."/>
            <person name="Mei J."/>
            <person name="Sun J."/>
            <person name="Sun Y."/>
        </authorList>
    </citation>
    <scope>NUCLEOTIDE SEQUENCE [LARGE SCALE GENOMIC DNA]</scope>
    <source>
        <strain evidence="2">cv. E1</strain>
        <tissue evidence="1">Leaf</tissue>
    </source>
</reference>
<proteinExistence type="predicted"/>